<accession>A0A1C7LYF3</accession>
<dbReference type="AlphaFoldDB" id="A0A1C7LYF3"/>
<dbReference type="OrthoDB" id="5954824at2759"/>
<feature type="compositionally biased region" description="Low complexity" evidence="1">
    <location>
        <begin position="207"/>
        <end position="222"/>
    </location>
</feature>
<sequence length="340" mass="36656">MCPRLTPNYTLLPANLTFPSAPSSPSNYSIHAPHRLRNAQFTCGRRHTGQCIVEPGPVAARRRLPAVAMARRRAHSTHKLYGIRRAGPDEGEPADKLRHKIRGLRMPYHDSPPFCPSTGYVVPIPVPPDPAMGHTAQTIRADTSATMLANFTTMLTMLACGRDKIGLDAIYHQAELLQLERGDGHYRARTLEHPPEGVSSVPGAHVSSSPPLLAPLQPLSHPSPQPADGRDNGQMLEVRTSRSSPCLRTGSQPALYVHSGLREIHDDGAGLCGWGCAGVGLGLDPDEEISLYALVDPPPGKKPNYRCTLLIHAHRARPDAPRDAACSGAPGRVGRYRGCG</sequence>
<evidence type="ECO:0000313" key="3">
    <source>
        <dbReference type="Proteomes" id="UP000092993"/>
    </source>
</evidence>
<protein>
    <submittedName>
        <fullName evidence="2">Uncharacterized protein</fullName>
    </submittedName>
</protein>
<comment type="caution">
    <text evidence="2">The sequence shown here is derived from an EMBL/GenBank/DDBJ whole genome shotgun (WGS) entry which is preliminary data.</text>
</comment>
<proteinExistence type="predicted"/>
<organism evidence="2 3">
    <name type="scientific">Grifola frondosa</name>
    <name type="common">Maitake</name>
    <name type="synonym">Polyporus frondosus</name>
    <dbReference type="NCBI Taxonomy" id="5627"/>
    <lineage>
        <taxon>Eukaryota</taxon>
        <taxon>Fungi</taxon>
        <taxon>Dikarya</taxon>
        <taxon>Basidiomycota</taxon>
        <taxon>Agaricomycotina</taxon>
        <taxon>Agaricomycetes</taxon>
        <taxon>Polyporales</taxon>
        <taxon>Grifolaceae</taxon>
        <taxon>Grifola</taxon>
    </lineage>
</organism>
<evidence type="ECO:0000313" key="2">
    <source>
        <dbReference type="EMBL" id="OBZ69177.1"/>
    </source>
</evidence>
<dbReference type="EMBL" id="LUGG01000018">
    <property type="protein sequence ID" value="OBZ69177.1"/>
    <property type="molecule type" value="Genomic_DNA"/>
</dbReference>
<gene>
    <name evidence="2" type="ORF">A0H81_10979</name>
</gene>
<evidence type="ECO:0000256" key="1">
    <source>
        <dbReference type="SAM" id="MobiDB-lite"/>
    </source>
</evidence>
<dbReference type="Proteomes" id="UP000092993">
    <property type="component" value="Unassembled WGS sequence"/>
</dbReference>
<keyword evidence="3" id="KW-1185">Reference proteome</keyword>
<feature type="region of interest" description="Disordered" evidence="1">
    <location>
        <begin position="189"/>
        <end position="233"/>
    </location>
</feature>
<name>A0A1C7LYF3_GRIFR</name>
<reference evidence="2 3" key="1">
    <citation type="submission" date="2016-03" db="EMBL/GenBank/DDBJ databases">
        <title>Whole genome sequencing of Grifola frondosa 9006-11.</title>
        <authorList>
            <person name="Min B."/>
            <person name="Park H."/>
            <person name="Kim J.-G."/>
            <person name="Cho H."/>
            <person name="Oh Y.-L."/>
            <person name="Kong W.-S."/>
            <person name="Choi I.-G."/>
        </authorList>
    </citation>
    <scope>NUCLEOTIDE SEQUENCE [LARGE SCALE GENOMIC DNA]</scope>
    <source>
        <strain evidence="2 3">9006-11</strain>
    </source>
</reference>